<dbReference type="Pfam" id="PF02782">
    <property type="entry name" value="FGGY_C"/>
    <property type="match status" value="1"/>
</dbReference>
<evidence type="ECO:0000256" key="5">
    <source>
        <dbReference type="ARBA" id="ARBA00048885"/>
    </source>
</evidence>
<comment type="function">
    <text evidence="6">Highly specific D-xylulose kinase which participates in the catabolism of xylose. Xylose is a major component of hemicelluloses such as xylan. Most fungi utilize D-xylose via three enzymatic reactions, xylose reductase (XR), xylitol dehydrogenase (XDH), and xylulokinase, to form xylulose 5-phosphate, which enters pentose phosphate pathway.</text>
</comment>
<reference evidence="9" key="1">
    <citation type="submission" date="2013-07" db="EMBL/GenBank/DDBJ databases">
        <title>The Genome Sequence of Cryptococcus dejecticola CBS10117.</title>
        <authorList>
            <consortium name="The Broad Institute Genome Sequencing Platform"/>
            <person name="Cuomo C."/>
            <person name="Litvintseva A."/>
            <person name="Chen Y."/>
            <person name="Heitman J."/>
            <person name="Sun S."/>
            <person name="Springer D."/>
            <person name="Dromer F."/>
            <person name="Young S.K."/>
            <person name="Zeng Q."/>
            <person name="Gargeya S."/>
            <person name="Fitzgerald M."/>
            <person name="Abouelleil A."/>
            <person name="Alvarado L."/>
            <person name="Berlin A.M."/>
            <person name="Chapman S.B."/>
            <person name="Dewar J."/>
            <person name="Goldberg J."/>
            <person name="Griggs A."/>
            <person name="Gujja S."/>
            <person name="Hansen M."/>
            <person name="Howarth C."/>
            <person name="Imamovic A."/>
            <person name="Larimer J."/>
            <person name="McCowan C."/>
            <person name="Murphy C."/>
            <person name="Pearson M."/>
            <person name="Priest M."/>
            <person name="Roberts A."/>
            <person name="Saif S."/>
            <person name="Shea T."/>
            <person name="Sykes S."/>
            <person name="Wortman J."/>
            <person name="Nusbaum C."/>
            <person name="Birren B."/>
        </authorList>
    </citation>
    <scope>NUCLEOTIDE SEQUENCE [LARGE SCALE GENOMIC DNA]</scope>
    <source>
        <strain evidence="9">CBS 10117</strain>
    </source>
</reference>
<keyword evidence="2 6" id="KW-0859">Xylose metabolism</keyword>
<dbReference type="InterPro" id="IPR018485">
    <property type="entry name" value="FGGY_C"/>
</dbReference>
<evidence type="ECO:0000256" key="6">
    <source>
        <dbReference type="RuleBase" id="RU367058"/>
    </source>
</evidence>
<dbReference type="PANTHER" id="PTHR10196">
    <property type="entry name" value="SUGAR KINASE"/>
    <property type="match status" value="1"/>
</dbReference>
<dbReference type="InterPro" id="IPR042024">
    <property type="entry name" value="D-XK_euk"/>
</dbReference>
<keyword evidence="4 6" id="KW-0418">Kinase</keyword>
<evidence type="ECO:0000256" key="4">
    <source>
        <dbReference type="ARBA" id="ARBA00022777"/>
    </source>
</evidence>
<evidence type="ECO:0000313" key="9">
    <source>
        <dbReference type="EMBL" id="OBR81672.1"/>
    </source>
</evidence>
<keyword evidence="6" id="KW-0547">Nucleotide-binding</keyword>
<dbReference type="FunFam" id="3.30.420.40:FF:000275">
    <property type="entry name" value="Putative xylulokinase"/>
    <property type="match status" value="1"/>
</dbReference>
<dbReference type="SUPFAM" id="SSF53067">
    <property type="entry name" value="Actin-like ATPase domain"/>
    <property type="match status" value="2"/>
</dbReference>
<proteinExistence type="inferred from homology"/>
<dbReference type="GO" id="GO:0005524">
    <property type="term" value="F:ATP binding"/>
    <property type="evidence" value="ECO:0007669"/>
    <property type="project" value="UniProtKB-UniRule"/>
</dbReference>
<dbReference type="OrthoDB" id="1728974at2759"/>
<evidence type="ECO:0000256" key="1">
    <source>
        <dbReference type="ARBA" id="ARBA00009156"/>
    </source>
</evidence>
<dbReference type="EC" id="2.7.1.17" evidence="6"/>
<accession>A0A1A5ZV40</accession>
<dbReference type="PANTHER" id="PTHR10196:SF57">
    <property type="entry name" value="XYLULOSE KINASE"/>
    <property type="match status" value="1"/>
</dbReference>
<dbReference type="Pfam" id="PF00370">
    <property type="entry name" value="FGGY_N"/>
    <property type="match status" value="1"/>
</dbReference>
<dbReference type="CDD" id="cd07776">
    <property type="entry name" value="ASKHA_NBD_FGGY_SpXK-like"/>
    <property type="match status" value="1"/>
</dbReference>
<comment type="similarity">
    <text evidence="1 6">Belongs to the FGGY kinase family.</text>
</comment>
<dbReference type="STRING" id="1296121.A0A1A5ZV40"/>
<evidence type="ECO:0000256" key="3">
    <source>
        <dbReference type="ARBA" id="ARBA00022679"/>
    </source>
</evidence>
<dbReference type="GO" id="GO:0005997">
    <property type="term" value="P:xylulose metabolic process"/>
    <property type="evidence" value="ECO:0007669"/>
    <property type="project" value="TreeGrafter"/>
</dbReference>
<keyword evidence="6" id="KW-0119">Carbohydrate metabolism</keyword>
<dbReference type="EMBL" id="KI894036">
    <property type="protein sequence ID" value="OBR81672.1"/>
    <property type="molecule type" value="Genomic_DNA"/>
</dbReference>
<evidence type="ECO:0000259" key="7">
    <source>
        <dbReference type="Pfam" id="PF00370"/>
    </source>
</evidence>
<comment type="catalytic activity">
    <reaction evidence="5 6">
        <text>D-xylulose + ATP = D-xylulose 5-phosphate + ADP + H(+)</text>
        <dbReference type="Rhea" id="RHEA:10964"/>
        <dbReference type="ChEBI" id="CHEBI:15378"/>
        <dbReference type="ChEBI" id="CHEBI:17140"/>
        <dbReference type="ChEBI" id="CHEBI:30616"/>
        <dbReference type="ChEBI" id="CHEBI:57737"/>
        <dbReference type="ChEBI" id="CHEBI:456216"/>
        <dbReference type="EC" id="2.7.1.17"/>
    </reaction>
</comment>
<feature type="domain" description="Carbohydrate kinase FGGY N-terminal" evidence="7">
    <location>
        <begin position="131"/>
        <end position="290"/>
    </location>
</feature>
<organism evidence="9">
    <name type="scientific">Kwoniella dejecticola CBS 10117</name>
    <dbReference type="NCBI Taxonomy" id="1296121"/>
    <lineage>
        <taxon>Eukaryota</taxon>
        <taxon>Fungi</taxon>
        <taxon>Dikarya</taxon>
        <taxon>Basidiomycota</taxon>
        <taxon>Agaricomycotina</taxon>
        <taxon>Tremellomycetes</taxon>
        <taxon>Tremellales</taxon>
        <taxon>Cryptococcaceae</taxon>
        <taxon>Kwoniella</taxon>
    </lineage>
</organism>
<feature type="domain" description="Carbohydrate kinase FGGY C-terminal" evidence="8">
    <location>
        <begin position="301"/>
        <end position="513"/>
    </location>
</feature>
<keyword evidence="6" id="KW-0067">ATP-binding</keyword>
<evidence type="ECO:0000259" key="8">
    <source>
        <dbReference type="Pfam" id="PF02782"/>
    </source>
</evidence>
<sequence length="626" mass="69268">MSAPYFLGLDASTQSLKASLLSVNLDVISECSIHFDSDLPHYGTKGGVKFGQNGEVNSPVLMLVEAMDKLFEKIKKLGWDAEKIRGVAAAGQQHASVYWSRASSEILASPDPASPLLPQFGDAFSRSVIPNWQDSSTTRECDALEAAVGGAGALAQITGSKAHERFTGSQIMRFKRIDPAAYEATDRISLVSSAITTLLCLDGEVKGIDESDVCGMNLWTMNKKERGWSQQLLEAIAGKEGAAELARKLGTVETDGGRVVGHIGRWYVERYGFSPDCLVFPGTGDNPATFLSLTLRESEGLISLGTSDVVLVSTHKYHPHPDFHAFYHPAQIAPPSSQDKNKREGAEPLRYFNMLVYKNGSLTREHVRDLYFNKSWDAFNAAVEALRPVSVDDLPYQAAFWWLLPDIVPHGAHGVYKYVTDVSAGPFFEAATAKRVENFSDPRKEAISILESQLLNYRSRSSSILDDRTDLSIPSTANIDISIPRLTRVYATGGASANRTILSMIADVLNTQVCKNVEYLDGKWQDAQWNSCSVGVAYKARWGWERTRSESRKWVGFDQVIKECRMARRKLRGGEGERSDLAEEGIRIIASPTEGSRAFERRVEWWRELEKKALQDQLAQTQAQAA</sequence>
<keyword evidence="3 6" id="KW-0808">Transferase</keyword>
<gene>
    <name evidence="9" type="ORF">I303_07582</name>
</gene>
<dbReference type="GO" id="GO:0005829">
    <property type="term" value="C:cytosol"/>
    <property type="evidence" value="ECO:0007669"/>
    <property type="project" value="TreeGrafter"/>
</dbReference>
<dbReference type="InterPro" id="IPR018484">
    <property type="entry name" value="FGGY_N"/>
</dbReference>
<dbReference type="Gene3D" id="3.30.420.40">
    <property type="match status" value="2"/>
</dbReference>
<dbReference type="VEuPathDB" id="FungiDB:I303_07582"/>
<dbReference type="GO" id="GO:0042732">
    <property type="term" value="P:D-xylose metabolic process"/>
    <property type="evidence" value="ECO:0007669"/>
    <property type="project" value="UniProtKB-UniRule"/>
</dbReference>
<protein>
    <recommendedName>
        <fullName evidence="6">Xylulose kinase</fullName>
        <ecNumber evidence="6">2.7.1.17</ecNumber>
    </recommendedName>
</protein>
<name>A0A1A5ZV40_9TREE</name>
<dbReference type="AlphaFoldDB" id="A0A1A5ZV40"/>
<evidence type="ECO:0000256" key="2">
    <source>
        <dbReference type="ARBA" id="ARBA00022629"/>
    </source>
</evidence>
<dbReference type="GO" id="GO:0004856">
    <property type="term" value="F:D-xylulokinase activity"/>
    <property type="evidence" value="ECO:0007669"/>
    <property type="project" value="UniProtKB-UniRule"/>
</dbReference>
<dbReference type="InterPro" id="IPR043129">
    <property type="entry name" value="ATPase_NBD"/>
</dbReference>